<dbReference type="OrthoDB" id="198977at2759"/>
<feature type="coiled-coil region" evidence="1">
    <location>
        <begin position="5"/>
        <end position="39"/>
    </location>
</feature>
<evidence type="ECO:0000313" key="2">
    <source>
        <dbReference type="EMBL" id="CAD6268414.1"/>
    </source>
</evidence>
<keyword evidence="3" id="KW-1185">Reference proteome</keyword>
<proteinExistence type="predicted"/>
<organism evidence="2 3">
    <name type="scientific">Miscanthus lutarioriparius</name>
    <dbReference type="NCBI Taxonomy" id="422564"/>
    <lineage>
        <taxon>Eukaryota</taxon>
        <taxon>Viridiplantae</taxon>
        <taxon>Streptophyta</taxon>
        <taxon>Embryophyta</taxon>
        <taxon>Tracheophyta</taxon>
        <taxon>Spermatophyta</taxon>
        <taxon>Magnoliopsida</taxon>
        <taxon>Liliopsida</taxon>
        <taxon>Poales</taxon>
        <taxon>Poaceae</taxon>
        <taxon>PACMAD clade</taxon>
        <taxon>Panicoideae</taxon>
        <taxon>Andropogonodae</taxon>
        <taxon>Andropogoneae</taxon>
        <taxon>Saccharinae</taxon>
        <taxon>Miscanthus</taxon>
    </lineage>
</organism>
<name>A0A811REJ9_9POAL</name>
<sequence length="159" mass="17836">MDPNVQRVLDELSGLNRRFDEQAEQAAGLNRQFDDLERNLSARNVVVGTRITDLSRRICDLEAAPADPQVQAVEGRLATLEASFTDFDARIVDLECLRTASIKDERDAPWRGSGVVTTWSPTRPMKTLPVAVADKRLSRKTIKELHVVIKLLLMPDLND</sequence>
<evidence type="ECO:0000313" key="3">
    <source>
        <dbReference type="Proteomes" id="UP000604825"/>
    </source>
</evidence>
<comment type="caution">
    <text evidence="2">The sequence shown here is derived from an EMBL/GenBank/DDBJ whole genome shotgun (WGS) entry which is preliminary data.</text>
</comment>
<gene>
    <name evidence="2" type="ORF">NCGR_LOCUS51719</name>
</gene>
<reference evidence="2" key="1">
    <citation type="submission" date="2020-10" db="EMBL/GenBank/DDBJ databases">
        <authorList>
            <person name="Han B."/>
            <person name="Lu T."/>
            <person name="Zhao Q."/>
            <person name="Huang X."/>
            <person name="Zhao Y."/>
        </authorList>
    </citation>
    <scope>NUCLEOTIDE SEQUENCE</scope>
</reference>
<dbReference type="Proteomes" id="UP000604825">
    <property type="component" value="Unassembled WGS sequence"/>
</dbReference>
<evidence type="ECO:0000256" key="1">
    <source>
        <dbReference type="SAM" id="Coils"/>
    </source>
</evidence>
<protein>
    <submittedName>
        <fullName evidence="2">Uncharacterized protein</fullName>
    </submittedName>
</protein>
<accession>A0A811REJ9</accession>
<keyword evidence="1" id="KW-0175">Coiled coil</keyword>
<dbReference type="AlphaFoldDB" id="A0A811REJ9"/>
<dbReference type="EMBL" id="CAJGYO010000014">
    <property type="protein sequence ID" value="CAD6268414.1"/>
    <property type="molecule type" value="Genomic_DNA"/>
</dbReference>